<evidence type="ECO:0000313" key="8">
    <source>
        <dbReference type="Proteomes" id="UP000523821"/>
    </source>
</evidence>
<accession>A0A7W9L1H6</accession>
<evidence type="ECO:0000259" key="6">
    <source>
        <dbReference type="PROSITE" id="PS51007"/>
    </source>
</evidence>
<dbReference type="Proteomes" id="UP000523821">
    <property type="component" value="Unassembled WGS sequence"/>
</dbReference>
<dbReference type="PANTHER" id="PTHR30600">
    <property type="entry name" value="CYTOCHROME C PEROXIDASE-RELATED"/>
    <property type="match status" value="1"/>
</dbReference>
<dbReference type="GO" id="GO:0046872">
    <property type="term" value="F:metal ion binding"/>
    <property type="evidence" value="ECO:0007669"/>
    <property type="project" value="UniProtKB-KW"/>
</dbReference>
<keyword evidence="8" id="KW-1185">Reference proteome</keyword>
<dbReference type="AlphaFoldDB" id="A0A7W9L1H6"/>
<dbReference type="InterPro" id="IPR051395">
    <property type="entry name" value="Cytochrome_c_Peroxidase/MauG"/>
</dbReference>
<keyword evidence="3 4" id="KW-0408">Iron</keyword>
<comment type="caution">
    <text evidence="7">The sequence shown here is derived from an EMBL/GenBank/DDBJ whole genome shotgun (WGS) entry which is preliminary data.</text>
</comment>
<dbReference type="InterPro" id="IPR010538">
    <property type="entry name" value="DHOR"/>
</dbReference>
<evidence type="ECO:0000313" key="7">
    <source>
        <dbReference type="EMBL" id="MBB5752795.1"/>
    </source>
</evidence>
<name>A0A7W9L1H6_9HYPH</name>
<dbReference type="EMBL" id="JACHOO010000003">
    <property type="protein sequence ID" value="MBB5752795.1"/>
    <property type="molecule type" value="Genomic_DNA"/>
</dbReference>
<feature type="domain" description="Cytochrome c" evidence="6">
    <location>
        <begin position="285"/>
        <end position="406"/>
    </location>
</feature>
<dbReference type="GO" id="GO:0004130">
    <property type="term" value="F:cytochrome-c peroxidase activity"/>
    <property type="evidence" value="ECO:0007669"/>
    <property type="project" value="TreeGrafter"/>
</dbReference>
<keyword evidence="1 4" id="KW-0349">Heme</keyword>
<keyword evidence="2 4" id="KW-0479">Metal-binding</keyword>
<dbReference type="RefSeq" id="WP_183854919.1">
    <property type="nucleotide sequence ID" value="NZ_JACHOO010000003.1"/>
</dbReference>
<sequence length="406" mass="41112">MSGSPEAGRRRNSAGRLAALLLALAAVPAAADGLEHALGKALFERNWVAAPASTDAADGLGPLFAERSCAACHSGPAEAARLVAGPNGATHMRGFILRLGDGNGATDPVYGRQIQPRAVQGVRSEGRVTLTADGAGPIAVDFEPARGPLAPAIHVGLRQAPSLRTAAAIAAVDEAAIRAHADPHDRDGDGIAGRVRETADGRAGRFGWKAAFADLDGQIADAFAFDMGLSSPRAPLPHGDCTAAEPDCLAAPTGESAAFDGREISAEMLRLVSAYVAGLKPPAPRPDAAGAALFASTGCSACHVPAMPSKDGPVLIYSDLLLHHLGAGLNDGVGEPGAAAAEWRTAPLIALSARLAGGGRLLHDGRAADADAAIRAHGGEAEAARSRYLDLSAADRAALARFVEGL</sequence>
<dbReference type="InterPro" id="IPR036909">
    <property type="entry name" value="Cyt_c-like_dom_sf"/>
</dbReference>
<dbReference type="PANTHER" id="PTHR30600:SF4">
    <property type="entry name" value="CYTOCHROME C DOMAIN-CONTAINING PROTEIN"/>
    <property type="match status" value="1"/>
</dbReference>
<feature type="chain" id="PRO_5031123253" evidence="5">
    <location>
        <begin position="32"/>
        <end position="406"/>
    </location>
</feature>
<evidence type="ECO:0000256" key="1">
    <source>
        <dbReference type="ARBA" id="ARBA00022617"/>
    </source>
</evidence>
<evidence type="ECO:0000256" key="2">
    <source>
        <dbReference type="ARBA" id="ARBA00022723"/>
    </source>
</evidence>
<dbReference type="GO" id="GO:0020037">
    <property type="term" value="F:heme binding"/>
    <property type="evidence" value="ECO:0007669"/>
    <property type="project" value="InterPro"/>
</dbReference>
<protein>
    <submittedName>
        <fullName evidence="7">CxxC motif-containing protein (DUF1111 family)</fullName>
    </submittedName>
</protein>
<gene>
    <name evidence="7" type="ORF">GGQ63_001849</name>
</gene>
<feature type="signal peptide" evidence="5">
    <location>
        <begin position="1"/>
        <end position="31"/>
    </location>
</feature>
<evidence type="ECO:0000256" key="5">
    <source>
        <dbReference type="SAM" id="SignalP"/>
    </source>
</evidence>
<dbReference type="InterPro" id="IPR009056">
    <property type="entry name" value="Cyt_c-like_dom"/>
</dbReference>
<evidence type="ECO:0000256" key="4">
    <source>
        <dbReference type="PROSITE-ProRule" id="PRU00433"/>
    </source>
</evidence>
<organism evidence="7 8">
    <name type="scientific">Prosthecomicrobium pneumaticum</name>
    <dbReference type="NCBI Taxonomy" id="81895"/>
    <lineage>
        <taxon>Bacteria</taxon>
        <taxon>Pseudomonadati</taxon>
        <taxon>Pseudomonadota</taxon>
        <taxon>Alphaproteobacteria</taxon>
        <taxon>Hyphomicrobiales</taxon>
        <taxon>Kaistiaceae</taxon>
        <taxon>Prosthecomicrobium</taxon>
    </lineage>
</organism>
<dbReference type="SUPFAM" id="SSF46626">
    <property type="entry name" value="Cytochrome c"/>
    <property type="match status" value="1"/>
</dbReference>
<evidence type="ECO:0000256" key="3">
    <source>
        <dbReference type="ARBA" id="ARBA00023004"/>
    </source>
</evidence>
<dbReference type="GO" id="GO:0009055">
    <property type="term" value="F:electron transfer activity"/>
    <property type="evidence" value="ECO:0007669"/>
    <property type="project" value="InterPro"/>
</dbReference>
<keyword evidence="5" id="KW-0732">Signal</keyword>
<dbReference type="Pfam" id="PF06537">
    <property type="entry name" value="DHOR"/>
    <property type="match status" value="2"/>
</dbReference>
<dbReference type="Gene3D" id="1.10.760.10">
    <property type="entry name" value="Cytochrome c-like domain"/>
    <property type="match status" value="1"/>
</dbReference>
<reference evidence="7 8" key="1">
    <citation type="submission" date="2020-08" db="EMBL/GenBank/DDBJ databases">
        <title>Genomic Encyclopedia of Type Strains, Phase IV (KMG-IV): sequencing the most valuable type-strain genomes for metagenomic binning, comparative biology and taxonomic classification.</title>
        <authorList>
            <person name="Goeker M."/>
        </authorList>
    </citation>
    <scope>NUCLEOTIDE SEQUENCE [LARGE SCALE GENOMIC DNA]</scope>
    <source>
        <strain evidence="7 8">DSM 16268</strain>
    </source>
</reference>
<dbReference type="PROSITE" id="PS51007">
    <property type="entry name" value="CYTC"/>
    <property type="match status" value="1"/>
</dbReference>
<proteinExistence type="predicted"/>